<dbReference type="Pfam" id="PF02157">
    <property type="entry name" value="Man-6-P_recep"/>
    <property type="match status" value="1"/>
</dbReference>
<dbReference type="GO" id="GO:0005770">
    <property type="term" value="C:late endosome"/>
    <property type="evidence" value="ECO:0007669"/>
    <property type="project" value="TreeGrafter"/>
</dbReference>
<keyword evidence="3 9" id="KW-0812">Transmembrane</keyword>
<dbReference type="GO" id="GO:0010008">
    <property type="term" value="C:endosome membrane"/>
    <property type="evidence" value="ECO:0007669"/>
    <property type="project" value="UniProtKB-SubCell"/>
</dbReference>
<keyword evidence="12" id="KW-0675">Receptor</keyword>
<dbReference type="SUPFAM" id="SSF50911">
    <property type="entry name" value="Mannose 6-phosphate receptor domain"/>
    <property type="match status" value="1"/>
</dbReference>
<name>A0A6A6TVE4_9PEZI</name>
<reference evidence="12" key="1">
    <citation type="journal article" date="2020" name="Stud. Mycol.">
        <title>101 Dothideomycetes genomes: a test case for predicting lifestyles and emergence of pathogens.</title>
        <authorList>
            <person name="Haridas S."/>
            <person name="Albert R."/>
            <person name="Binder M."/>
            <person name="Bloem J."/>
            <person name="Labutti K."/>
            <person name="Salamov A."/>
            <person name="Andreopoulos B."/>
            <person name="Baker S."/>
            <person name="Barry K."/>
            <person name="Bills G."/>
            <person name="Bluhm B."/>
            <person name="Cannon C."/>
            <person name="Castanera R."/>
            <person name="Culley D."/>
            <person name="Daum C."/>
            <person name="Ezra D."/>
            <person name="Gonzalez J."/>
            <person name="Henrissat B."/>
            <person name="Kuo A."/>
            <person name="Liang C."/>
            <person name="Lipzen A."/>
            <person name="Lutzoni F."/>
            <person name="Magnuson J."/>
            <person name="Mondo S."/>
            <person name="Nolan M."/>
            <person name="Ohm R."/>
            <person name="Pangilinan J."/>
            <person name="Park H.-J."/>
            <person name="Ramirez L."/>
            <person name="Alfaro M."/>
            <person name="Sun H."/>
            <person name="Tritt A."/>
            <person name="Yoshinaga Y."/>
            <person name="Zwiers L.-H."/>
            <person name="Turgeon B."/>
            <person name="Goodwin S."/>
            <person name="Spatafora J."/>
            <person name="Crous P."/>
            <person name="Grigoriev I."/>
        </authorList>
    </citation>
    <scope>NUCLEOTIDE SEQUENCE</scope>
    <source>
        <strain evidence="12">CBS 115976</strain>
    </source>
</reference>
<feature type="transmembrane region" description="Helical" evidence="9">
    <location>
        <begin position="230"/>
        <end position="250"/>
    </location>
</feature>
<keyword evidence="7" id="KW-1015">Disulfide bond</keyword>
<feature type="domain" description="MRH" evidence="11">
    <location>
        <begin position="33"/>
        <end position="218"/>
    </location>
</feature>
<dbReference type="EMBL" id="MU004243">
    <property type="protein sequence ID" value="KAF2664049.1"/>
    <property type="molecule type" value="Genomic_DNA"/>
</dbReference>
<evidence type="ECO:0000256" key="2">
    <source>
        <dbReference type="ARBA" id="ARBA00022448"/>
    </source>
</evidence>
<evidence type="ECO:0000256" key="5">
    <source>
        <dbReference type="ARBA" id="ARBA00022989"/>
    </source>
</evidence>
<gene>
    <name evidence="12" type="ORF">BT63DRAFT_443863</name>
</gene>
<dbReference type="GO" id="GO:0000139">
    <property type="term" value="C:Golgi membrane"/>
    <property type="evidence" value="ECO:0007669"/>
    <property type="project" value="UniProtKB-SubCell"/>
</dbReference>
<keyword evidence="4 10" id="KW-0732">Signal</keyword>
<dbReference type="Proteomes" id="UP000799302">
    <property type="component" value="Unassembled WGS sequence"/>
</dbReference>
<keyword evidence="8" id="KW-0325">Glycoprotein</keyword>
<keyword evidence="2" id="KW-0813">Transport</keyword>
<feature type="signal peptide" evidence="10">
    <location>
        <begin position="1"/>
        <end position="22"/>
    </location>
</feature>
<feature type="chain" id="PRO_5025606602" evidence="10">
    <location>
        <begin position="23"/>
        <end position="330"/>
    </location>
</feature>
<dbReference type="AlphaFoldDB" id="A0A6A6TVE4"/>
<accession>A0A6A6TVE4</accession>
<evidence type="ECO:0000256" key="4">
    <source>
        <dbReference type="ARBA" id="ARBA00022729"/>
    </source>
</evidence>
<keyword evidence="6 9" id="KW-0472">Membrane</keyword>
<dbReference type="InterPro" id="IPR028927">
    <property type="entry name" value="Man-6-P_rcpt"/>
</dbReference>
<evidence type="ECO:0000313" key="12">
    <source>
        <dbReference type="EMBL" id="KAF2664049.1"/>
    </source>
</evidence>
<evidence type="ECO:0000313" key="13">
    <source>
        <dbReference type="Proteomes" id="UP000799302"/>
    </source>
</evidence>
<evidence type="ECO:0000259" key="11">
    <source>
        <dbReference type="PROSITE" id="PS51914"/>
    </source>
</evidence>
<evidence type="ECO:0000256" key="6">
    <source>
        <dbReference type="ARBA" id="ARBA00023136"/>
    </source>
</evidence>
<evidence type="ECO:0000256" key="7">
    <source>
        <dbReference type="ARBA" id="ARBA00023157"/>
    </source>
</evidence>
<dbReference type="InterPro" id="IPR044865">
    <property type="entry name" value="MRH_dom"/>
</dbReference>
<evidence type="ECO:0000256" key="8">
    <source>
        <dbReference type="ARBA" id="ARBA00023180"/>
    </source>
</evidence>
<keyword evidence="13" id="KW-1185">Reference proteome</keyword>
<evidence type="ECO:0000256" key="10">
    <source>
        <dbReference type="SAM" id="SignalP"/>
    </source>
</evidence>
<dbReference type="OrthoDB" id="4504960at2759"/>
<protein>
    <submittedName>
        <fullName evidence="12">Putative vacuolar sorting receptor</fullName>
    </submittedName>
</protein>
<dbReference type="PANTHER" id="PTHR15071:SF0">
    <property type="entry name" value="MANNOSE 6-PHOSPHATE RECEPTOR-LIKE PROTEIN 1"/>
    <property type="match status" value="1"/>
</dbReference>
<dbReference type="GO" id="GO:0007034">
    <property type="term" value="P:vacuolar transport"/>
    <property type="evidence" value="ECO:0007669"/>
    <property type="project" value="TreeGrafter"/>
</dbReference>
<evidence type="ECO:0000256" key="3">
    <source>
        <dbReference type="ARBA" id="ARBA00022692"/>
    </source>
</evidence>
<dbReference type="PROSITE" id="PS51914">
    <property type="entry name" value="MRH"/>
    <property type="match status" value="1"/>
</dbReference>
<keyword evidence="5 9" id="KW-1133">Transmembrane helix</keyword>
<evidence type="ECO:0000256" key="9">
    <source>
        <dbReference type="SAM" id="Phobius"/>
    </source>
</evidence>
<dbReference type="FunFam" id="2.70.130.10:FF:000024">
    <property type="entry name" value="Putative vacuolar sorting receptor"/>
    <property type="match status" value="1"/>
</dbReference>
<evidence type="ECO:0000256" key="1">
    <source>
        <dbReference type="ARBA" id="ARBA00004308"/>
    </source>
</evidence>
<comment type="subcellular location">
    <subcellularLocation>
        <location evidence="1">Endomembrane system</location>
    </subcellularLocation>
</comment>
<sequence length="330" mass="36023">MMFSSLWASLALALALPAAVVAAAEKKPPPPDLPCTIHSPAGNFFDLRPLQLAPAKSSSKVVQKELELGGWQARGYDYGANFTVNFCGPVVHNLTDVQGVDKELWRNVSAFYDMNGKTYSIGSANGNPIFRGRKLVLNYTGGSPCDSNNHKRSLVSDLEKRASDPKASAESPRRKSTIISLLCDSDHVDPKVTVAFVGADESQCSYFFEARSVHACAGIETTPQQLGPGGVFSVILLIALVVYFVGGCVYQRTVMHQRGWRQLPNYTMWAGIFGLGKDAVLMLSSTCMRLIPGRSGYSRVSLNGNSRSRGIHSNDDENRLIDQLDDEWDD</sequence>
<proteinExistence type="predicted"/>
<dbReference type="PANTHER" id="PTHR15071">
    <property type="entry name" value="MANNOSE-6-PHOSPHATE RECEPTOR FAMILY MEMBER"/>
    <property type="match status" value="1"/>
</dbReference>
<dbReference type="Gene3D" id="2.70.130.10">
    <property type="entry name" value="Mannose-6-phosphate receptor binding domain"/>
    <property type="match status" value="1"/>
</dbReference>
<dbReference type="InterPro" id="IPR009011">
    <property type="entry name" value="Man6P_isomerase_rcpt-bd_dom_sf"/>
</dbReference>
<organism evidence="12 13">
    <name type="scientific">Microthyrium microscopicum</name>
    <dbReference type="NCBI Taxonomy" id="703497"/>
    <lineage>
        <taxon>Eukaryota</taxon>
        <taxon>Fungi</taxon>
        <taxon>Dikarya</taxon>
        <taxon>Ascomycota</taxon>
        <taxon>Pezizomycotina</taxon>
        <taxon>Dothideomycetes</taxon>
        <taxon>Dothideomycetes incertae sedis</taxon>
        <taxon>Microthyriales</taxon>
        <taxon>Microthyriaceae</taxon>
        <taxon>Microthyrium</taxon>
    </lineage>
</organism>